<evidence type="ECO:0000313" key="2">
    <source>
        <dbReference type="EMBL" id="AIS52054.1"/>
    </source>
</evidence>
<dbReference type="PANTHER" id="PTHR40032:SF1">
    <property type="entry name" value="EXPORTED PROTEIN"/>
    <property type="match status" value="1"/>
</dbReference>
<accession>A0A097AQE2</accession>
<dbReference type="EMBL" id="CP009170">
    <property type="protein sequence ID" value="AIS52054.1"/>
    <property type="molecule type" value="Genomic_DNA"/>
</dbReference>
<gene>
    <name evidence="2" type="ORF">TKV_c08720</name>
</gene>
<name>A0A097AQE2_THEKI</name>
<evidence type="ECO:0000313" key="3">
    <source>
        <dbReference type="Proteomes" id="UP000029669"/>
    </source>
</evidence>
<protein>
    <recommendedName>
        <fullName evidence="1">Putative amidase domain-containing protein</fullName>
    </recommendedName>
</protein>
<evidence type="ECO:0000259" key="1">
    <source>
        <dbReference type="Pfam" id="PF12671"/>
    </source>
</evidence>
<feature type="domain" description="Putative amidase" evidence="1">
    <location>
        <begin position="210"/>
        <end position="373"/>
    </location>
</feature>
<keyword evidence="3" id="KW-1185">Reference proteome</keyword>
<sequence length="383" mass="44006">MDTKKYYKPILLLLALIFLTYFSISFFNKTIETVADNKEEIKTVLDEFFKRRGSVLLSGDIREIEGFYDKSSTYGKWALDHERRRIEYVKGWSEKRDLKFTEAESFYRIKSVKAGENSIWVYLVETMKMGYAYNIKSDVINYMGLGIRHSIQLVKVDGKWLIRRDWYYDPLDEDSAFIDVSPAEGIIPEITPASSKPVTEEESKPKKKGKYDREGAVAYADKYAGAAWGSGNNYEYNKKYRDYNGLGGDCTNFASQVLHEGGGLPMDYVWNFNGKDSSTAWAQAPALFNYLIYTGKGKLIAKGYYLDMVQPTEQHPKGAIREIEKGDLICYEEKGEIVHFGVVTGFDSIGIPVVNTHTSDRYHVPFDLGWDKRVIYRFIHIND</sequence>
<dbReference type="Proteomes" id="UP000029669">
    <property type="component" value="Chromosome"/>
</dbReference>
<reference evidence="3" key="1">
    <citation type="journal article" date="2015" name="Genome Announc.">
        <title>Whole-Genome Sequences of 80 Environmental and Clinical Isolates of Burkholderia pseudomallei.</title>
        <authorList>
            <person name="Johnson S.L."/>
            <person name="Baker A.L."/>
            <person name="Chain P.S."/>
            <person name="Currie B.J."/>
            <person name="Daligault H.E."/>
            <person name="Davenport K.W."/>
            <person name="Davis C.B."/>
            <person name="Inglis T.J."/>
            <person name="Kaestli M."/>
            <person name="Koren S."/>
            <person name="Mayo M."/>
            <person name="Merritt A.J."/>
            <person name="Price E.P."/>
            <person name="Sarovich D.S."/>
            <person name="Warner J."/>
            <person name="Rosovitz M.J."/>
        </authorList>
    </citation>
    <scope>NUCLEOTIDE SEQUENCE [LARGE SCALE GENOMIC DNA]</scope>
    <source>
        <strain evidence="3">DSM 2030</strain>
    </source>
</reference>
<organism evidence="2 3">
    <name type="scientific">Thermoanaerobacter kivui</name>
    <name type="common">Acetogenium kivui</name>
    <dbReference type="NCBI Taxonomy" id="2325"/>
    <lineage>
        <taxon>Bacteria</taxon>
        <taxon>Bacillati</taxon>
        <taxon>Bacillota</taxon>
        <taxon>Clostridia</taxon>
        <taxon>Thermoanaerobacterales</taxon>
        <taxon>Thermoanaerobacteraceae</taxon>
        <taxon>Thermoanaerobacter</taxon>
    </lineage>
</organism>
<dbReference type="HOGENOM" id="CLU_046705_0_0_9"/>
<dbReference type="InterPro" id="IPR024301">
    <property type="entry name" value="Amidase_6"/>
</dbReference>
<dbReference type="PANTHER" id="PTHR40032">
    <property type="entry name" value="EXPORTED PROTEIN-RELATED"/>
    <property type="match status" value="1"/>
</dbReference>
<dbReference type="OrthoDB" id="2194542at2"/>
<proteinExistence type="predicted"/>
<dbReference type="AlphaFoldDB" id="A0A097AQE2"/>
<dbReference type="Pfam" id="PF12671">
    <property type="entry name" value="Amidase_6"/>
    <property type="match status" value="1"/>
</dbReference>
<dbReference type="KEGG" id="tki:TKV_c08720"/>
<dbReference type="RefSeq" id="WP_049684864.1">
    <property type="nucleotide sequence ID" value="NZ_CP009170.1"/>
</dbReference>
<dbReference type="Gene3D" id="3.90.1720.10">
    <property type="entry name" value="endopeptidase domain like (from Nostoc punctiforme)"/>
    <property type="match status" value="1"/>
</dbReference>
<dbReference type="STRING" id="2325.TKV_c08720"/>
<dbReference type="eggNOG" id="COG3170">
    <property type="taxonomic scope" value="Bacteria"/>
</dbReference>